<evidence type="ECO:0000256" key="1">
    <source>
        <dbReference type="SAM" id="MobiDB-lite"/>
    </source>
</evidence>
<feature type="region of interest" description="Disordered" evidence="1">
    <location>
        <begin position="1"/>
        <end position="76"/>
    </location>
</feature>
<protein>
    <submittedName>
        <fullName evidence="2">Uncharacterized protein</fullName>
    </submittedName>
</protein>
<evidence type="ECO:0000313" key="2">
    <source>
        <dbReference type="EMBL" id="KAA8589172.1"/>
    </source>
</evidence>
<name>A0A5J5D379_9PERO</name>
<reference evidence="2 3" key="1">
    <citation type="submission" date="2019-08" db="EMBL/GenBank/DDBJ databases">
        <title>A chromosome-level genome assembly, high-density linkage maps, and genome scans reveal the genomic architecture of hybrid incompatibilities underlying speciation via character displacement in darters (Percidae: Etheostominae).</title>
        <authorList>
            <person name="Moran R.L."/>
            <person name="Catchen J.M."/>
            <person name="Fuller R.C."/>
        </authorList>
    </citation>
    <scope>NUCLEOTIDE SEQUENCE [LARGE SCALE GENOMIC DNA]</scope>
    <source>
        <strain evidence="2">EspeVRDwgs_2016</strain>
        <tissue evidence="2">Muscle</tissue>
    </source>
</reference>
<gene>
    <name evidence="2" type="ORF">FQN60_010517</name>
</gene>
<accession>A0A5J5D379</accession>
<dbReference type="Proteomes" id="UP000327493">
    <property type="component" value="Chromosome 10"/>
</dbReference>
<comment type="caution">
    <text evidence="2">The sequence shown here is derived from an EMBL/GenBank/DDBJ whole genome shotgun (WGS) entry which is preliminary data.</text>
</comment>
<dbReference type="EMBL" id="VOFY01000010">
    <property type="protein sequence ID" value="KAA8589172.1"/>
    <property type="molecule type" value="Genomic_DNA"/>
</dbReference>
<organism evidence="2 3">
    <name type="scientific">Etheostoma spectabile</name>
    <name type="common">orangethroat darter</name>
    <dbReference type="NCBI Taxonomy" id="54343"/>
    <lineage>
        <taxon>Eukaryota</taxon>
        <taxon>Metazoa</taxon>
        <taxon>Chordata</taxon>
        <taxon>Craniata</taxon>
        <taxon>Vertebrata</taxon>
        <taxon>Euteleostomi</taxon>
        <taxon>Actinopterygii</taxon>
        <taxon>Neopterygii</taxon>
        <taxon>Teleostei</taxon>
        <taxon>Neoteleostei</taxon>
        <taxon>Acanthomorphata</taxon>
        <taxon>Eupercaria</taxon>
        <taxon>Perciformes</taxon>
        <taxon>Percoidei</taxon>
        <taxon>Percidae</taxon>
        <taxon>Etheostomatinae</taxon>
        <taxon>Etheostoma</taxon>
    </lineage>
</organism>
<feature type="compositionally biased region" description="Polar residues" evidence="1">
    <location>
        <begin position="27"/>
        <end position="45"/>
    </location>
</feature>
<dbReference type="AlphaFoldDB" id="A0A5J5D379"/>
<evidence type="ECO:0000313" key="3">
    <source>
        <dbReference type="Proteomes" id="UP000327493"/>
    </source>
</evidence>
<proteinExistence type="predicted"/>
<keyword evidence="3" id="KW-1185">Reference proteome</keyword>
<sequence length="76" mass="7917">MAWTCCHPSADATSMRIPLVPAGAQGNGRSSSGGAAPQGESTAAHKTQKKPKEEPRKLTPPPQSPHTGAQPEFRLS</sequence>